<evidence type="ECO:0000256" key="5">
    <source>
        <dbReference type="ARBA" id="ARBA00022519"/>
    </source>
</evidence>
<keyword evidence="4" id="KW-1003">Cell membrane</keyword>
<sequence>MFETATLSYGPSGKRMWTTAMGFTGQALLVACGLLAPMISPQALPRVTWLISVAPPGPPPPPPRPMDEVTTTRSSASVSQIRAGKLFVPTKIPAIAQILVDPEPVLPSGPPGVPGGLGTGREGTGTSSILTSLIDSAARFVPVVKPPEVKHENPPPTHAAPPRITTLRMATPIHRVDPIYPALAKQARVSGVVELVGVLGVDGRIHELKVLRGHPLLVNAAMEAVRQWVYEPTMLNGQAVEVSAPIVVNFILK</sequence>
<dbReference type="GO" id="GO:0005886">
    <property type="term" value="C:plasma membrane"/>
    <property type="evidence" value="ECO:0007669"/>
    <property type="project" value="UniProtKB-SubCell"/>
</dbReference>
<proteinExistence type="inferred from homology"/>
<evidence type="ECO:0000256" key="3">
    <source>
        <dbReference type="ARBA" id="ARBA00022448"/>
    </source>
</evidence>
<dbReference type="SUPFAM" id="SSF74653">
    <property type="entry name" value="TolA/TonB C-terminal domain"/>
    <property type="match status" value="1"/>
</dbReference>
<dbReference type="KEGG" id="sus:Acid_4474"/>
<dbReference type="PANTHER" id="PTHR33446">
    <property type="entry name" value="PROTEIN TONB-RELATED"/>
    <property type="match status" value="1"/>
</dbReference>
<keyword evidence="5" id="KW-0997">Cell inner membrane</keyword>
<dbReference type="GO" id="GO:0015891">
    <property type="term" value="P:siderophore transport"/>
    <property type="evidence" value="ECO:0007669"/>
    <property type="project" value="InterPro"/>
</dbReference>
<comment type="subcellular location">
    <subcellularLocation>
        <location evidence="1">Cell inner membrane</location>
        <topology evidence="1">Single-pass membrane protein</topology>
        <orientation evidence="1">Periplasmic side</orientation>
    </subcellularLocation>
</comment>
<reference evidence="11" key="1">
    <citation type="submission" date="2006-10" db="EMBL/GenBank/DDBJ databases">
        <title>Complete sequence of Solibacter usitatus Ellin6076.</title>
        <authorList>
            <consortium name="US DOE Joint Genome Institute"/>
            <person name="Copeland A."/>
            <person name="Lucas S."/>
            <person name="Lapidus A."/>
            <person name="Barry K."/>
            <person name="Detter J.C."/>
            <person name="Glavina del Rio T."/>
            <person name="Hammon N."/>
            <person name="Israni S."/>
            <person name="Dalin E."/>
            <person name="Tice H."/>
            <person name="Pitluck S."/>
            <person name="Thompson L.S."/>
            <person name="Brettin T."/>
            <person name="Bruce D."/>
            <person name="Han C."/>
            <person name="Tapia R."/>
            <person name="Gilna P."/>
            <person name="Schmutz J."/>
            <person name="Larimer F."/>
            <person name="Land M."/>
            <person name="Hauser L."/>
            <person name="Kyrpides N."/>
            <person name="Mikhailova N."/>
            <person name="Janssen P.H."/>
            <person name="Kuske C.R."/>
            <person name="Richardson P."/>
        </authorList>
    </citation>
    <scope>NUCLEOTIDE SEQUENCE</scope>
    <source>
        <strain evidence="11">Ellin6076</strain>
    </source>
</reference>
<dbReference type="GO" id="GO:0015031">
    <property type="term" value="P:protein transport"/>
    <property type="evidence" value="ECO:0007669"/>
    <property type="project" value="UniProtKB-KW"/>
</dbReference>
<dbReference type="eggNOG" id="COG0810">
    <property type="taxonomic scope" value="Bacteria"/>
</dbReference>
<keyword evidence="9" id="KW-0472">Membrane</keyword>
<protein>
    <submittedName>
        <fullName evidence="11">TonB family protein</fullName>
    </submittedName>
</protein>
<evidence type="ECO:0000256" key="6">
    <source>
        <dbReference type="ARBA" id="ARBA00022692"/>
    </source>
</evidence>
<dbReference type="InterPro" id="IPR037682">
    <property type="entry name" value="TonB_C"/>
</dbReference>
<dbReference type="NCBIfam" id="TIGR01352">
    <property type="entry name" value="tonB_Cterm"/>
    <property type="match status" value="1"/>
</dbReference>
<dbReference type="PANTHER" id="PTHR33446:SF14">
    <property type="entry name" value="PROTEIN TONB"/>
    <property type="match status" value="1"/>
</dbReference>
<dbReference type="STRING" id="234267.Acid_4474"/>
<evidence type="ECO:0000256" key="4">
    <source>
        <dbReference type="ARBA" id="ARBA00022475"/>
    </source>
</evidence>
<evidence type="ECO:0000313" key="11">
    <source>
        <dbReference type="EMBL" id="ABJ85435.1"/>
    </source>
</evidence>
<dbReference type="InterPro" id="IPR051045">
    <property type="entry name" value="TonB-dependent_transducer"/>
</dbReference>
<dbReference type="Gene3D" id="3.30.1150.10">
    <property type="match status" value="1"/>
</dbReference>
<dbReference type="PRINTS" id="PR01374">
    <property type="entry name" value="TONBPROTEIN"/>
</dbReference>
<accession>Q01Y30</accession>
<gene>
    <name evidence="11" type="ordered locus">Acid_4474</name>
</gene>
<keyword evidence="6" id="KW-0812">Transmembrane</keyword>
<dbReference type="GO" id="GO:0031992">
    <property type="term" value="F:energy transducer activity"/>
    <property type="evidence" value="ECO:0007669"/>
    <property type="project" value="InterPro"/>
</dbReference>
<evidence type="ECO:0000256" key="1">
    <source>
        <dbReference type="ARBA" id="ARBA00004383"/>
    </source>
</evidence>
<name>Q01Y30_SOLUE</name>
<evidence type="ECO:0000259" key="10">
    <source>
        <dbReference type="PROSITE" id="PS52015"/>
    </source>
</evidence>
<keyword evidence="3" id="KW-0813">Transport</keyword>
<dbReference type="EMBL" id="CP000473">
    <property type="protein sequence ID" value="ABJ85435.1"/>
    <property type="molecule type" value="Genomic_DNA"/>
</dbReference>
<keyword evidence="7" id="KW-0653">Protein transport</keyword>
<evidence type="ECO:0000256" key="2">
    <source>
        <dbReference type="ARBA" id="ARBA00006555"/>
    </source>
</evidence>
<evidence type="ECO:0000256" key="9">
    <source>
        <dbReference type="ARBA" id="ARBA00023136"/>
    </source>
</evidence>
<dbReference type="GO" id="GO:0055085">
    <property type="term" value="P:transmembrane transport"/>
    <property type="evidence" value="ECO:0007669"/>
    <property type="project" value="InterPro"/>
</dbReference>
<evidence type="ECO:0000256" key="8">
    <source>
        <dbReference type="ARBA" id="ARBA00022989"/>
    </source>
</evidence>
<dbReference type="InterPro" id="IPR003538">
    <property type="entry name" value="TonB"/>
</dbReference>
<organism evidence="11">
    <name type="scientific">Solibacter usitatus (strain Ellin6076)</name>
    <dbReference type="NCBI Taxonomy" id="234267"/>
    <lineage>
        <taxon>Bacteria</taxon>
        <taxon>Pseudomonadati</taxon>
        <taxon>Acidobacteriota</taxon>
        <taxon>Terriglobia</taxon>
        <taxon>Bryobacterales</taxon>
        <taxon>Solibacteraceae</taxon>
        <taxon>Candidatus Solibacter</taxon>
    </lineage>
</organism>
<dbReference type="InParanoid" id="Q01Y30"/>
<dbReference type="GO" id="GO:0030288">
    <property type="term" value="C:outer membrane-bounded periplasmic space"/>
    <property type="evidence" value="ECO:0007669"/>
    <property type="project" value="InterPro"/>
</dbReference>
<evidence type="ECO:0000256" key="7">
    <source>
        <dbReference type="ARBA" id="ARBA00022927"/>
    </source>
</evidence>
<feature type="domain" description="TonB C-terminal" evidence="10">
    <location>
        <begin position="165"/>
        <end position="253"/>
    </location>
</feature>
<keyword evidence="8" id="KW-1133">Transmembrane helix</keyword>
<dbReference type="PROSITE" id="PS52015">
    <property type="entry name" value="TONB_CTD"/>
    <property type="match status" value="1"/>
</dbReference>
<dbReference type="Pfam" id="PF03544">
    <property type="entry name" value="TonB_C"/>
    <property type="match status" value="1"/>
</dbReference>
<comment type="similarity">
    <text evidence="2">Belongs to the TonB family.</text>
</comment>
<dbReference type="HOGENOM" id="CLU_1133161_0_0_0"/>
<dbReference type="AlphaFoldDB" id="Q01Y30"/>
<dbReference type="InterPro" id="IPR006260">
    <property type="entry name" value="TonB/TolA_C"/>
</dbReference>